<keyword evidence="8" id="KW-0539">Nucleus</keyword>
<feature type="repeat" description="ANK" evidence="9">
    <location>
        <begin position="770"/>
        <end position="802"/>
    </location>
</feature>
<evidence type="ECO:0000256" key="8">
    <source>
        <dbReference type="ARBA" id="ARBA00023242"/>
    </source>
</evidence>
<feature type="region of interest" description="Disordered" evidence="11">
    <location>
        <begin position="1868"/>
        <end position="1935"/>
    </location>
</feature>
<feature type="region of interest" description="Disordered" evidence="11">
    <location>
        <begin position="1"/>
        <end position="115"/>
    </location>
</feature>
<dbReference type="PANTHER" id="PTHR24198">
    <property type="entry name" value="ANKYRIN REPEAT AND PROTEIN KINASE DOMAIN-CONTAINING PROTEIN"/>
    <property type="match status" value="1"/>
</dbReference>
<dbReference type="PANTHER" id="PTHR24198:SF165">
    <property type="entry name" value="ANKYRIN REPEAT-CONTAINING PROTEIN-RELATED"/>
    <property type="match status" value="1"/>
</dbReference>
<dbReference type="Pfam" id="PF00644">
    <property type="entry name" value="PARP"/>
    <property type="match status" value="1"/>
</dbReference>
<feature type="compositionally biased region" description="Basic and acidic residues" evidence="11">
    <location>
        <begin position="2003"/>
        <end position="2017"/>
    </location>
</feature>
<feature type="compositionally biased region" description="Basic and acidic residues" evidence="11">
    <location>
        <begin position="41"/>
        <end position="53"/>
    </location>
</feature>
<feature type="compositionally biased region" description="Acidic residues" evidence="11">
    <location>
        <begin position="1522"/>
        <end position="1547"/>
    </location>
</feature>
<evidence type="ECO:0000256" key="4">
    <source>
        <dbReference type="ARBA" id="ARBA00022695"/>
    </source>
</evidence>
<feature type="repeat" description="ANK" evidence="9">
    <location>
        <begin position="1436"/>
        <end position="1468"/>
    </location>
</feature>
<evidence type="ECO:0000256" key="1">
    <source>
        <dbReference type="ARBA" id="ARBA00004123"/>
    </source>
</evidence>
<dbReference type="InterPro" id="IPR036930">
    <property type="entry name" value="WGR_dom_sf"/>
</dbReference>
<feature type="region of interest" description="Disordered" evidence="11">
    <location>
        <begin position="299"/>
        <end position="318"/>
    </location>
</feature>
<dbReference type="GO" id="GO:0005634">
    <property type="term" value="C:nucleus"/>
    <property type="evidence" value="ECO:0007669"/>
    <property type="project" value="UniProtKB-SubCell"/>
</dbReference>
<dbReference type="Gene3D" id="2.20.140.10">
    <property type="entry name" value="WGR domain"/>
    <property type="match status" value="1"/>
</dbReference>
<feature type="repeat" description="ANK" evidence="9">
    <location>
        <begin position="803"/>
        <end position="835"/>
    </location>
</feature>
<feature type="region of interest" description="Disordered" evidence="11">
    <location>
        <begin position="949"/>
        <end position="973"/>
    </location>
</feature>
<dbReference type="SUPFAM" id="SSF142921">
    <property type="entry name" value="WGR domain-like"/>
    <property type="match status" value="1"/>
</dbReference>
<evidence type="ECO:0000259" key="14">
    <source>
        <dbReference type="PROSITE" id="PS51977"/>
    </source>
</evidence>
<keyword evidence="7 9" id="KW-0040">ANK repeat</keyword>
<keyword evidence="5" id="KW-0677">Repeat</keyword>
<feature type="region of interest" description="Disordered" evidence="11">
    <location>
        <begin position="1512"/>
        <end position="1549"/>
    </location>
</feature>
<proteinExistence type="predicted"/>
<comment type="subcellular location">
    <subcellularLocation>
        <location evidence="1">Nucleus</location>
    </subcellularLocation>
</comment>
<dbReference type="GO" id="GO:0003950">
    <property type="term" value="F:NAD+ poly-ADP-ribosyltransferase activity"/>
    <property type="evidence" value="ECO:0007669"/>
    <property type="project" value="UniProtKB-UniRule"/>
</dbReference>
<dbReference type="Pfam" id="PF02877">
    <property type="entry name" value="PARP_reg"/>
    <property type="match status" value="1"/>
</dbReference>
<dbReference type="PROSITE" id="PS50297">
    <property type="entry name" value="ANK_REP_REGION"/>
    <property type="match status" value="5"/>
</dbReference>
<sequence>MPGIRENSLSKKRRQDSVTNNEPVDIALLRRQPTEELGTTSDKHNGSRRDDALNRQATNRKSQRSHAAHSVRQATMKLSTRTSNKSLPPSTITKKGMHKPTKAFSAPEVKQSKRLVTKQKSLQAVSKRLSNESVTLSTPNTKTGNNDTDFSRISKKSSTVAKVPAQRGKNTGKQLWFPGKAFLAVRASDDDQYYICRSRTRVYNTTRQVPVTWLTLQCKRLQGLRKSHNAPVEYRISYKDVVDPTAILMEVSLDRISRLVYTLSRDQKTEIERLVKLAQAVEQGDININNIGDDVEEAVLIDEPQPKKPRLQKSASEKLRAKEKKLLLKKAGSKSKPTKESKKKSTKGSAEPKRKKPNKKEAALELHPRDDIAVQEEDPLFETDCQLPYVSKVANSRLVFRAIHLKNNKKLTKLLKDGSFIYELYTKSVDNPETPYEAAVKVKDTAILETILQEFLGTNFNNRRKNNRHDPCRIDKLGTGRYNPTSLGVGFIRKITASRGSREGNNAFTEDEQVVEYYTRQVVCSLFKAGLNDAQLAVLEKCIKSKKPGNIHVFDVLLRDDVCDLLLVGQHLAAGHIIEADLKSGRSGFNSLFKDVLLLTTEELKNCPPSACKQSIKRVSKLSPYHCAAANPNSKYLAKLLSVEPDVHISDAKGRRPIHYAAGCSSPDTLKLLLKWGANISDTDSTRCIPLHYAIKANRSKNVKILLEHNKTDGEHYLASEKFGVGGVNRRTTDSLTPLHYAAKHGFLEIAELLLKHGADVNAKLSVSAKQSTPLMLAAASGNLSMARLLVGHGAVVEQQDRMGCTALIYACKNGATSILTYFLRLGARADRADNSGNTPLHYAAAYGWLFTMKTLLDAGVDPNVHNMWRTTPVSVAYFKSHYGIVQELLTHSKADINFTDDDGMSLLFHACGSDLSERDLCEEITYMIEEKGARCDILDNMGRSPLHHLTKAEVSKDTDRDKNREEKDKRQRQALLQSVDIARILIKNGCPLNAVDQDGVTAAMAAVGRGHNYPLAEYLLSVGGNIATPPIIPGECPPSTVMHELASNIWSASGNLTAITSLLKNKKHRDQVVKMCCMVDSDGFTPLSRACFFARRGSYQPYPVTVFSANASHSNYLHHTQSRINPWIPVREFIRALVTVFHADPNAEVKEKYFDPDDMPSPSSDTWWYKTDLAKKTPAHIVLFESDPDLTDEGDALPELNKHNAGYMFRDLVNFGADVNTRDFQGMTLLGSCIKEERVDLLEFLKTKTDCDFNMPIKIRKGDEVEEIHPLLYASRRGKQSDSSLSMVNGLIDCGSDVNVTMSDTVMKCLHLLVIHFKSHTLEAVDKLAEKGYDFNSKDKVGRTALHYAVRAHTGNMSASMELEVKLLQLGSDPGLQDARGRTVLHYIFIPVANQSTYRYQYGISNQSSKGDPTEMTQLISRNMRKSQINLQDKDGKTALHFAAEHGAAICCMYLTMVGAEPNIKDNDGNTALALAVQNKFDGCAINLIQGGASLKSKVVIFSAKEIQRRKALEDKQDQNEEKEDKEEEEEVDEEDEEKEEEEEDSHPEYWVWQPARLIIEEEAVREVQLYQAALENKLNGVAMFITGADEHSSGLSFLDAIQIAFKTCIYQTGLRLLQTITDLTVVNQPLECGRTLLHSLSISCEKNENKKDPTLLKLAELIVKAGLRPDALDDFGCSPVQYAVLHRHFDLADFLAEKSGGYDVKYHDSMGRSHLAALLWRAHSLGIGDMDTWNFMNKLTGNKIDLDQLFDLPLNSELVALNVRQNTKEDPNYFSEYLKNKTTALIVCVKSNEFSLAKKLLNSGANPNTPDGEGLSPLMHAIQMNQVNFVKLLLNFDFDPDKKGEEKKKTNAKKWNNVTSAFKLKAGRNIDFNDDGDEDEEKEEEEGEEEGEDEEEDEEEEEEEEDDSEEENSEEEEEQKEPLKQTSSVNLDQKDKEGRTALHYVAQTHSEGTFDNGEIASLLIQNGCGLLRNKKGFSAHQEALQSGAASVARLLKAKFKLSSEKSKPPSDKHQPEPVNDGVPAKVNTWPDVDKAAHQVLRRHTSEQDKPTYVHTVDPNCDVKNGELVKDENSGRFYDVLMTKVDVKRGDWGVYNFYQIQLVYQPNKDLYILFTRWGRIEDDGQFQHTPFTDRKAAVNEFAKVFKEKSGNKWEDINEYEQKPRKYRLVEDVARQAPPPQKDIDIDLSSNVTSDLPKHLARVVEILMDPKSLKRSMEKTDDLDTLSLPFGQLNKERLLQGQKLLQQIENHVDDLDKYLAKEDKTNEDKESYHQNLEKIADLSNDYFHVIPQRNYSCEQLRPLDQRHRLATQIYNVSNLLHYQDACKLVLAAMWHKQDYNPVDFVYHSMGCKIQLMDQNDFMAQMILKYIRSYKEKAHNVKAIFCLERKVEKERRKASKILGERRLLWHGTSTCNLLSILHRGLVVSPPEADSSGSRFGKGIYFSDAFSFSADYVNSSEAKFMLLCEVAMGEVIDHVKELKKEEGYPMLQPNLSFTRNEKVADTIMVRGDNHYCTSDWLILSTGERLPLGKTKHKYSPGGTDHTQYVVRDPAAVTLRYLVQYS</sequence>
<reference evidence="15" key="1">
    <citation type="journal article" date="2023" name="G3 (Bethesda)">
        <title>A reference genome for the long-term kleptoplast-retaining sea slug Elysia crispata morphotype clarki.</title>
        <authorList>
            <person name="Eastman K.E."/>
            <person name="Pendleton A.L."/>
            <person name="Shaikh M.A."/>
            <person name="Suttiyut T."/>
            <person name="Ogas R."/>
            <person name="Tomko P."/>
            <person name="Gavelis G."/>
            <person name="Widhalm J.R."/>
            <person name="Wisecaver J.H."/>
        </authorList>
    </citation>
    <scope>NUCLEOTIDE SEQUENCE</scope>
    <source>
        <strain evidence="15">ECLA1</strain>
    </source>
</reference>
<feature type="domain" description="PARP alpha-helical" evidence="13">
    <location>
        <begin position="2193"/>
        <end position="2330"/>
    </location>
</feature>
<dbReference type="SMART" id="SM00248">
    <property type="entry name" value="ANK"/>
    <property type="match status" value="22"/>
</dbReference>
<feature type="compositionally biased region" description="Acidic residues" evidence="11">
    <location>
        <begin position="1874"/>
        <end position="1921"/>
    </location>
</feature>
<keyword evidence="2 10" id="KW-0328">Glycosyltransferase</keyword>
<organism evidence="15 16">
    <name type="scientific">Elysia crispata</name>
    <name type="common">lettuce slug</name>
    <dbReference type="NCBI Taxonomy" id="231223"/>
    <lineage>
        <taxon>Eukaryota</taxon>
        <taxon>Metazoa</taxon>
        <taxon>Spiralia</taxon>
        <taxon>Lophotrochozoa</taxon>
        <taxon>Mollusca</taxon>
        <taxon>Gastropoda</taxon>
        <taxon>Heterobranchia</taxon>
        <taxon>Euthyneura</taxon>
        <taxon>Panpulmonata</taxon>
        <taxon>Sacoglossa</taxon>
        <taxon>Placobranchoidea</taxon>
        <taxon>Plakobranchidae</taxon>
        <taxon>Elysia</taxon>
    </lineage>
</organism>
<comment type="caution">
    <text evidence="15">The sequence shown here is derived from an EMBL/GenBank/DDBJ whole genome shotgun (WGS) entry which is preliminary data.</text>
</comment>
<feature type="compositionally biased region" description="Polar residues" evidence="11">
    <location>
        <begin position="72"/>
        <end position="93"/>
    </location>
</feature>
<feature type="repeat" description="ANK" evidence="9">
    <location>
        <begin position="653"/>
        <end position="685"/>
    </location>
</feature>
<feature type="repeat" description="ANK" evidence="9">
    <location>
        <begin position="1815"/>
        <end position="1847"/>
    </location>
</feature>
<evidence type="ECO:0000256" key="5">
    <source>
        <dbReference type="ARBA" id="ARBA00022737"/>
    </source>
</evidence>
<dbReference type="GO" id="GO:0016779">
    <property type="term" value="F:nucleotidyltransferase activity"/>
    <property type="evidence" value="ECO:0007669"/>
    <property type="project" value="UniProtKB-KW"/>
</dbReference>
<accession>A0AAE1DDN1</accession>
<dbReference type="SUPFAM" id="SSF56399">
    <property type="entry name" value="ADP-ribosylation"/>
    <property type="match status" value="1"/>
</dbReference>
<dbReference type="SUPFAM" id="SSF47587">
    <property type="entry name" value="Domain of poly(ADP-ribose) polymerase"/>
    <property type="match status" value="1"/>
</dbReference>
<gene>
    <name evidence="15" type="ORF">RRG08_040412</name>
</gene>
<dbReference type="Gene3D" id="1.20.142.10">
    <property type="entry name" value="Poly(ADP-ribose) polymerase, regulatory domain"/>
    <property type="match status" value="1"/>
</dbReference>
<evidence type="ECO:0000313" key="15">
    <source>
        <dbReference type="EMBL" id="KAK3766889.1"/>
    </source>
</evidence>
<dbReference type="PROSITE" id="PS51060">
    <property type="entry name" value="PARP_ALPHA_HD"/>
    <property type="match status" value="1"/>
</dbReference>
<dbReference type="PROSITE" id="PS50088">
    <property type="entry name" value="ANK_REPEAT"/>
    <property type="match status" value="8"/>
</dbReference>
<dbReference type="InterPro" id="IPR002110">
    <property type="entry name" value="Ankyrin_rpt"/>
</dbReference>
<keyword evidence="3 10" id="KW-0808">Transferase</keyword>
<feature type="region of interest" description="Disordered" evidence="11">
    <location>
        <begin position="128"/>
        <end position="150"/>
    </location>
</feature>
<keyword evidence="4" id="KW-0548">Nucleotidyltransferase</keyword>
<feature type="region of interest" description="Disordered" evidence="11">
    <location>
        <begin position="2003"/>
        <end position="2029"/>
    </location>
</feature>
<feature type="repeat" description="ANK" evidence="9">
    <location>
        <begin position="1782"/>
        <end position="1814"/>
    </location>
</feature>
<dbReference type="CDD" id="cd07997">
    <property type="entry name" value="WGR_PARP"/>
    <property type="match status" value="1"/>
</dbReference>
<evidence type="ECO:0000256" key="9">
    <source>
        <dbReference type="PROSITE-ProRule" id="PRU00023"/>
    </source>
</evidence>
<dbReference type="Pfam" id="PF00023">
    <property type="entry name" value="Ank"/>
    <property type="match status" value="1"/>
</dbReference>
<evidence type="ECO:0000256" key="6">
    <source>
        <dbReference type="ARBA" id="ARBA00023027"/>
    </source>
</evidence>
<dbReference type="SMART" id="SM00773">
    <property type="entry name" value="WGR"/>
    <property type="match status" value="1"/>
</dbReference>
<evidence type="ECO:0000256" key="10">
    <source>
        <dbReference type="RuleBase" id="RU362114"/>
    </source>
</evidence>
<dbReference type="PROSITE" id="PS51977">
    <property type="entry name" value="WGR"/>
    <property type="match status" value="1"/>
</dbReference>
<feature type="domain" description="WGR" evidence="14">
    <location>
        <begin position="2066"/>
        <end position="2167"/>
    </location>
</feature>
<dbReference type="Gene3D" id="1.25.40.20">
    <property type="entry name" value="Ankyrin repeat-containing domain"/>
    <property type="match status" value="8"/>
</dbReference>
<protein>
    <recommendedName>
        <fullName evidence="10">Poly [ADP-ribose] polymerase</fullName>
        <shortName evidence="10">PARP</shortName>
        <ecNumber evidence="10">2.4.2.-</ecNumber>
    </recommendedName>
</protein>
<feature type="domain" description="PARP catalytic" evidence="12">
    <location>
        <begin position="2340"/>
        <end position="2563"/>
    </location>
</feature>
<dbReference type="SUPFAM" id="SSF48403">
    <property type="entry name" value="Ankyrin repeat"/>
    <property type="match status" value="3"/>
</dbReference>
<dbReference type="EC" id="2.4.2.-" evidence="10"/>
<evidence type="ECO:0000256" key="7">
    <source>
        <dbReference type="ARBA" id="ARBA00023043"/>
    </source>
</evidence>
<feature type="repeat" description="ANK" evidence="9">
    <location>
        <begin position="836"/>
        <end position="868"/>
    </location>
</feature>
<dbReference type="EMBL" id="JAWDGP010004190">
    <property type="protein sequence ID" value="KAK3766889.1"/>
    <property type="molecule type" value="Genomic_DNA"/>
</dbReference>
<dbReference type="InterPro" id="IPR036616">
    <property type="entry name" value="Poly(ADP-ribose)pol_reg_dom_sf"/>
</dbReference>
<feature type="region of interest" description="Disordered" evidence="11">
    <location>
        <begin position="326"/>
        <end position="363"/>
    </location>
</feature>
<feature type="repeat" description="ANK" evidence="9">
    <location>
        <begin position="734"/>
        <end position="766"/>
    </location>
</feature>
<keyword evidence="16" id="KW-1185">Reference proteome</keyword>
<dbReference type="Pfam" id="PF12796">
    <property type="entry name" value="Ank_2"/>
    <property type="match status" value="4"/>
</dbReference>
<evidence type="ECO:0000313" key="16">
    <source>
        <dbReference type="Proteomes" id="UP001283361"/>
    </source>
</evidence>
<evidence type="ECO:0000259" key="13">
    <source>
        <dbReference type="PROSITE" id="PS51060"/>
    </source>
</evidence>
<dbReference type="Pfam" id="PF05406">
    <property type="entry name" value="WGR"/>
    <property type="match status" value="1"/>
</dbReference>
<dbReference type="InterPro" id="IPR008893">
    <property type="entry name" value="WGR_domain"/>
</dbReference>
<feature type="compositionally biased region" description="Basic and acidic residues" evidence="11">
    <location>
        <begin position="951"/>
        <end position="972"/>
    </location>
</feature>
<evidence type="ECO:0000256" key="3">
    <source>
        <dbReference type="ARBA" id="ARBA00022679"/>
    </source>
</evidence>
<feature type="compositionally biased region" description="Basic and acidic residues" evidence="11">
    <location>
        <begin position="1512"/>
        <end position="1521"/>
    </location>
</feature>
<dbReference type="InterPro" id="IPR004102">
    <property type="entry name" value="Poly(ADP-ribose)pol_reg_dom"/>
</dbReference>
<dbReference type="InterPro" id="IPR036770">
    <property type="entry name" value="Ankyrin_rpt-contain_sf"/>
</dbReference>
<evidence type="ECO:0000259" key="12">
    <source>
        <dbReference type="PROSITE" id="PS51059"/>
    </source>
</evidence>
<evidence type="ECO:0000256" key="2">
    <source>
        <dbReference type="ARBA" id="ARBA00022676"/>
    </source>
</evidence>
<evidence type="ECO:0000256" key="11">
    <source>
        <dbReference type="SAM" id="MobiDB-lite"/>
    </source>
</evidence>
<dbReference type="Gene3D" id="3.90.228.10">
    <property type="match status" value="1"/>
</dbReference>
<dbReference type="Proteomes" id="UP001283361">
    <property type="component" value="Unassembled WGS sequence"/>
</dbReference>
<keyword evidence="6 10" id="KW-0520">NAD</keyword>
<name>A0AAE1DDN1_9GAST</name>
<dbReference type="InterPro" id="IPR012317">
    <property type="entry name" value="Poly(ADP-ribose)pol_cat_dom"/>
</dbReference>
<dbReference type="PROSITE" id="PS51059">
    <property type="entry name" value="PARP_CATALYTIC"/>
    <property type="match status" value="1"/>
</dbReference>
<feature type="compositionally biased region" description="Polar residues" evidence="11">
    <location>
        <begin position="131"/>
        <end position="148"/>
    </location>
</feature>